<evidence type="ECO:0000256" key="2">
    <source>
        <dbReference type="ARBA" id="ARBA00022723"/>
    </source>
</evidence>
<dbReference type="AlphaFoldDB" id="A0A7S9PX43"/>
<dbReference type="Proteomes" id="UP000594364">
    <property type="component" value="Chromosome 5"/>
</dbReference>
<evidence type="ECO:0000313" key="9">
    <source>
        <dbReference type="Proteomes" id="UP000594364"/>
    </source>
</evidence>
<reference evidence="8 9" key="1">
    <citation type="journal article" date="2018" name="PLoS Genet.">
        <title>Repeat elements organise 3D genome structure and mediate transcription in the filamentous fungus Epichloe festucae.</title>
        <authorList>
            <person name="Winter D.J."/>
            <person name="Ganley A.R.D."/>
            <person name="Young C.A."/>
            <person name="Liachko I."/>
            <person name="Schardl C.L."/>
            <person name="Dupont P.Y."/>
            <person name="Berry D."/>
            <person name="Ram A."/>
            <person name="Scott B."/>
            <person name="Cox M.P."/>
        </authorList>
    </citation>
    <scope>NUCLEOTIDE SEQUENCE [LARGE SCALE GENOMIC DNA]</scope>
    <source>
        <strain evidence="8 9">Fl1</strain>
    </source>
</reference>
<keyword evidence="6" id="KW-0170">Cobalt</keyword>
<keyword evidence="3" id="KW-0732">Signal</keyword>
<dbReference type="Gene3D" id="3.20.20.370">
    <property type="entry name" value="Glycoside hydrolase/deacetylase"/>
    <property type="match status" value="1"/>
</dbReference>
<dbReference type="Pfam" id="PF01522">
    <property type="entry name" value="Polysacc_deac_1"/>
    <property type="match status" value="1"/>
</dbReference>
<proteinExistence type="predicted"/>
<keyword evidence="2" id="KW-0479">Metal-binding</keyword>
<sequence length="301" mass="34085">MCNGLLLLQTRGFEFCSSPACQVDYSDSCDGNIRPKGPDTADIDRPKKGAIPYGRGIYHCEQYGVVALTYDDGPYSYTSDLLDLLKKYNARATFFITGRNLGKGAINDDGLPWRNLIRRMVSNGHQVASHTWSHQRLTQISDAQLHKQIIYNEIALADILGYFPTYFRPPYSASNDRVDRRLGELGYHVTYFNLDTEGYLHNSAGEIQQSKNIWDNGMQGKDVKKTKWLGVEHDTVYQAVYNLTEYMLKSMLRNGFKPVTVGECLGDPSRNWYRSVDGGGEMVSSELAFVEKPRPRLHRCG</sequence>
<evidence type="ECO:0000256" key="3">
    <source>
        <dbReference type="ARBA" id="ARBA00022729"/>
    </source>
</evidence>
<dbReference type="PANTHER" id="PTHR46471">
    <property type="entry name" value="CHITIN DEACETYLASE"/>
    <property type="match status" value="1"/>
</dbReference>
<dbReference type="CDD" id="cd10951">
    <property type="entry name" value="CE4_ClCDA_like"/>
    <property type="match status" value="1"/>
</dbReference>
<evidence type="ECO:0000256" key="4">
    <source>
        <dbReference type="ARBA" id="ARBA00022801"/>
    </source>
</evidence>
<keyword evidence="5" id="KW-0119">Carbohydrate metabolism</keyword>
<evidence type="ECO:0000259" key="7">
    <source>
        <dbReference type="PROSITE" id="PS51677"/>
    </source>
</evidence>
<dbReference type="GO" id="GO:0005975">
    <property type="term" value="P:carbohydrate metabolic process"/>
    <property type="evidence" value="ECO:0007669"/>
    <property type="project" value="InterPro"/>
</dbReference>
<evidence type="ECO:0000256" key="1">
    <source>
        <dbReference type="ARBA" id="ARBA00001941"/>
    </source>
</evidence>
<feature type="domain" description="NodB homology" evidence="7">
    <location>
        <begin position="64"/>
        <end position="259"/>
    </location>
</feature>
<dbReference type="InterPro" id="IPR002509">
    <property type="entry name" value="NODB_dom"/>
</dbReference>
<evidence type="ECO:0000313" key="8">
    <source>
        <dbReference type="EMBL" id="QPH09571.1"/>
    </source>
</evidence>
<dbReference type="PANTHER" id="PTHR46471:SF2">
    <property type="entry name" value="CHITIN DEACETYLASE-RELATED"/>
    <property type="match status" value="1"/>
</dbReference>
<gene>
    <name evidence="8" type="ORF">C2857_000428</name>
</gene>
<organism evidence="8 9">
    <name type="scientific">Epichloe festucae (strain Fl1)</name>
    <dbReference type="NCBI Taxonomy" id="877507"/>
    <lineage>
        <taxon>Eukaryota</taxon>
        <taxon>Fungi</taxon>
        <taxon>Dikarya</taxon>
        <taxon>Ascomycota</taxon>
        <taxon>Pezizomycotina</taxon>
        <taxon>Sordariomycetes</taxon>
        <taxon>Hypocreomycetidae</taxon>
        <taxon>Hypocreales</taxon>
        <taxon>Clavicipitaceae</taxon>
        <taxon>Epichloe</taxon>
    </lineage>
</organism>
<dbReference type="GO" id="GO:0046872">
    <property type="term" value="F:metal ion binding"/>
    <property type="evidence" value="ECO:0007669"/>
    <property type="project" value="UniProtKB-KW"/>
</dbReference>
<dbReference type="PROSITE" id="PS51677">
    <property type="entry name" value="NODB"/>
    <property type="match status" value="1"/>
</dbReference>
<evidence type="ECO:0000256" key="5">
    <source>
        <dbReference type="ARBA" id="ARBA00023277"/>
    </source>
</evidence>
<evidence type="ECO:0000256" key="6">
    <source>
        <dbReference type="ARBA" id="ARBA00023285"/>
    </source>
</evidence>
<protein>
    <recommendedName>
        <fullName evidence="7">NodB homology domain-containing protein</fullName>
    </recommendedName>
</protein>
<dbReference type="SUPFAM" id="SSF88713">
    <property type="entry name" value="Glycoside hydrolase/deacetylase"/>
    <property type="match status" value="1"/>
</dbReference>
<dbReference type="InterPro" id="IPR011330">
    <property type="entry name" value="Glyco_hydro/deAcase_b/a-brl"/>
</dbReference>
<accession>A0A7S9PX43</accession>
<dbReference type="OrthoDB" id="407355at2759"/>
<name>A0A7S9PX43_EPIFF</name>
<dbReference type="EMBL" id="CP031389">
    <property type="protein sequence ID" value="QPH09571.1"/>
    <property type="molecule type" value="Genomic_DNA"/>
</dbReference>
<dbReference type="GO" id="GO:0016810">
    <property type="term" value="F:hydrolase activity, acting on carbon-nitrogen (but not peptide) bonds"/>
    <property type="evidence" value="ECO:0007669"/>
    <property type="project" value="InterPro"/>
</dbReference>
<keyword evidence="4" id="KW-0378">Hydrolase</keyword>
<comment type="cofactor">
    <cofactor evidence="1">
        <name>Co(2+)</name>
        <dbReference type="ChEBI" id="CHEBI:48828"/>
    </cofactor>
</comment>
<keyword evidence="9" id="KW-1185">Reference proteome</keyword>